<evidence type="ECO:0000313" key="3">
    <source>
        <dbReference type="Proteomes" id="UP000032233"/>
    </source>
</evidence>
<comment type="caution">
    <text evidence="2">The sequence shown here is derived from an EMBL/GenBank/DDBJ whole genome shotgun (WGS) entry which is preliminary data.</text>
</comment>
<dbReference type="InterPro" id="IPR001932">
    <property type="entry name" value="PPM-type_phosphatase-like_dom"/>
</dbReference>
<dbReference type="CDD" id="cd16934">
    <property type="entry name" value="HATPase_RsbT-like"/>
    <property type="match status" value="1"/>
</dbReference>
<reference evidence="2 3" key="1">
    <citation type="submission" date="2013-11" db="EMBL/GenBank/DDBJ databases">
        <title>Metagenomic analysis of a methanogenic consortium involved in long chain n-alkane degradation.</title>
        <authorList>
            <person name="Davidova I.A."/>
            <person name="Callaghan A.V."/>
            <person name="Wawrik B."/>
            <person name="Pruitt S."/>
            <person name="Marks C."/>
            <person name="Duncan K.E."/>
            <person name="Suflita J.M."/>
        </authorList>
    </citation>
    <scope>NUCLEOTIDE SEQUENCE [LARGE SCALE GENOMIC DNA]</scope>
    <source>
        <strain evidence="2 3">SPR</strain>
    </source>
</reference>
<dbReference type="InterPro" id="IPR039248">
    <property type="entry name" value="Ptase_RsbX"/>
</dbReference>
<dbReference type="Gene3D" id="3.30.565.10">
    <property type="entry name" value="Histidine kinase-like ATPase, C-terminal domain"/>
    <property type="match status" value="1"/>
</dbReference>
<dbReference type="Proteomes" id="UP000032233">
    <property type="component" value="Unassembled WGS sequence"/>
</dbReference>
<dbReference type="PANTHER" id="PTHR35801">
    <property type="entry name" value="PHOSPHOSERINE PHOSPHATASE RSBX"/>
    <property type="match status" value="1"/>
</dbReference>
<gene>
    <name evidence="2" type="ORF">X474_25550</name>
</gene>
<dbReference type="SMART" id="SM00331">
    <property type="entry name" value="PP2C_SIG"/>
    <property type="match status" value="1"/>
</dbReference>
<dbReference type="SUPFAM" id="SSF55874">
    <property type="entry name" value="ATPase domain of HSP90 chaperone/DNA topoisomerase II/histidine kinase"/>
    <property type="match status" value="1"/>
</dbReference>
<organism evidence="2 3">
    <name type="scientific">Dethiosulfatarculus sandiegensis</name>
    <dbReference type="NCBI Taxonomy" id="1429043"/>
    <lineage>
        <taxon>Bacteria</taxon>
        <taxon>Pseudomonadati</taxon>
        <taxon>Thermodesulfobacteriota</taxon>
        <taxon>Desulfarculia</taxon>
        <taxon>Desulfarculales</taxon>
        <taxon>Desulfarculaceae</taxon>
        <taxon>Dethiosulfatarculus</taxon>
    </lineage>
</organism>
<feature type="domain" description="PPM-type phosphatase" evidence="1">
    <location>
        <begin position="158"/>
        <end position="348"/>
    </location>
</feature>
<dbReference type="Pfam" id="PF13581">
    <property type="entry name" value="HATPase_c_2"/>
    <property type="match status" value="1"/>
</dbReference>
<protein>
    <recommendedName>
        <fullName evidence="1">PPM-type phosphatase domain-containing protein</fullName>
    </recommendedName>
</protein>
<dbReference type="Gene3D" id="3.60.40.10">
    <property type="entry name" value="PPM-type phosphatase domain"/>
    <property type="match status" value="1"/>
</dbReference>
<dbReference type="SUPFAM" id="SSF81606">
    <property type="entry name" value="PP2C-like"/>
    <property type="match status" value="1"/>
</dbReference>
<dbReference type="InterPro" id="IPR036890">
    <property type="entry name" value="HATPase_C_sf"/>
</dbReference>
<dbReference type="EMBL" id="AZAC01000067">
    <property type="protein sequence ID" value="KIX11222.1"/>
    <property type="molecule type" value="Genomic_DNA"/>
</dbReference>
<name>A0A0D2G8E5_9BACT</name>
<sequence>MYKQVAELREKPRILRFQKIRITRQGGKMAARALVRAMAKQVGFTAKAREELVLVTSELAENLAVHAQEGEIVFKRIEQGAIQGIQIESRDQGPGIKDIELAMSDGFSSKNQLGYGLGTVNRLMDEVKINSTSKQPSQTLLIARKFTRPIEQAAKDALSTFGVATKALNGSKFNGDGFFIKKWPNGALAAVIDGLGHGQYAHRATQKALNYLENHYDNNISQIFMGVNRQCLATRGVVMALARFSWNPGSVILASIGNISIKAYGAEEKMEIPVLRGVLGRRAPNPSVVKHPWSAKHGIVMHSDGLSSHWNWRDYPGLWEQSAPNMAKQLLDSLAKEHDDATVLVVRGKSL</sequence>
<accession>A0A0D2G8E5</accession>
<keyword evidence="3" id="KW-1185">Reference proteome</keyword>
<dbReference type="AlphaFoldDB" id="A0A0D2G8E5"/>
<dbReference type="PANTHER" id="PTHR35801:SF1">
    <property type="entry name" value="PHOSPHOSERINE PHOSPHATASE RSBX"/>
    <property type="match status" value="1"/>
</dbReference>
<dbReference type="InterPro" id="IPR036457">
    <property type="entry name" value="PPM-type-like_dom_sf"/>
</dbReference>
<evidence type="ECO:0000259" key="1">
    <source>
        <dbReference type="SMART" id="SM00331"/>
    </source>
</evidence>
<dbReference type="InParanoid" id="A0A0D2G8E5"/>
<evidence type="ECO:0000313" key="2">
    <source>
        <dbReference type="EMBL" id="KIX11222.1"/>
    </source>
</evidence>
<dbReference type="InterPro" id="IPR003594">
    <property type="entry name" value="HATPase_dom"/>
</dbReference>
<dbReference type="STRING" id="1429043.X474_25550"/>
<proteinExistence type="predicted"/>